<dbReference type="EMBL" id="JBHTAS010000001">
    <property type="protein sequence ID" value="MFC7141009.1"/>
    <property type="molecule type" value="Genomic_DNA"/>
</dbReference>
<dbReference type="InterPro" id="IPR050625">
    <property type="entry name" value="ParA/MinD_ATPase"/>
</dbReference>
<sequence>MILAVVGGKGGVGKSTVAYNLGAHLDGVVVDADLAMADLPADRGPDLHDVLAGRAAPTEAVREGGPVALLPCGRSLAGARACEPTALVETVERVRDEYGRVVVDCPAGMCGDVGLGLLAADACVLVTEPAPPALGDALRARALARELDAGLAAIVLNRSNESSPTDMVARELGGPVTAVPESDAVADAQAAGVPVREHAPDAAAAAAFADLAGTVEQACRHADPMTYS</sequence>
<reference evidence="2 3" key="1">
    <citation type="journal article" date="2019" name="Int. J. Syst. Evol. Microbiol.">
        <title>The Global Catalogue of Microorganisms (GCM) 10K type strain sequencing project: providing services to taxonomists for standard genome sequencing and annotation.</title>
        <authorList>
            <consortium name="The Broad Institute Genomics Platform"/>
            <consortium name="The Broad Institute Genome Sequencing Center for Infectious Disease"/>
            <person name="Wu L."/>
            <person name="Ma J."/>
        </authorList>
    </citation>
    <scope>NUCLEOTIDE SEQUENCE [LARGE SCALE GENOMIC DNA]</scope>
    <source>
        <strain evidence="2 3">XZYJT29</strain>
    </source>
</reference>
<dbReference type="RefSeq" id="WP_274322102.1">
    <property type="nucleotide sequence ID" value="NZ_CP118158.1"/>
</dbReference>
<dbReference type="InterPro" id="IPR027417">
    <property type="entry name" value="P-loop_NTPase"/>
</dbReference>
<dbReference type="GeneID" id="78821316"/>
<keyword evidence="3" id="KW-1185">Reference proteome</keyword>
<evidence type="ECO:0000313" key="2">
    <source>
        <dbReference type="EMBL" id="MFC7141009.1"/>
    </source>
</evidence>
<dbReference type="InterPro" id="IPR002586">
    <property type="entry name" value="CobQ/CobB/MinD/ParA_Nub-bd_dom"/>
</dbReference>
<dbReference type="PANTHER" id="PTHR43384">
    <property type="entry name" value="SEPTUM SITE-DETERMINING PROTEIN MIND HOMOLOG, CHLOROPLASTIC-RELATED"/>
    <property type="match status" value="1"/>
</dbReference>
<gene>
    <name evidence="2" type="ORF">ACFQMA_14385</name>
</gene>
<evidence type="ECO:0000259" key="1">
    <source>
        <dbReference type="Pfam" id="PF01656"/>
    </source>
</evidence>
<dbReference type="AlphaFoldDB" id="A0ABD5Y9A8"/>
<evidence type="ECO:0000313" key="3">
    <source>
        <dbReference type="Proteomes" id="UP001596432"/>
    </source>
</evidence>
<accession>A0ABD5Y9A8</accession>
<feature type="domain" description="CobQ/CobB/MinD/ParA nucleotide binding" evidence="1">
    <location>
        <begin position="3"/>
        <end position="195"/>
    </location>
</feature>
<dbReference type="Proteomes" id="UP001596432">
    <property type="component" value="Unassembled WGS sequence"/>
</dbReference>
<dbReference type="Pfam" id="PF01656">
    <property type="entry name" value="CbiA"/>
    <property type="match status" value="1"/>
</dbReference>
<comment type="caution">
    <text evidence="2">The sequence shown here is derived from an EMBL/GenBank/DDBJ whole genome shotgun (WGS) entry which is preliminary data.</text>
</comment>
<dbReference type="PANTHER" id="PTHR43384:SF10">
    <property type="entry name" value="ATPASE INVOLVED IN CHROMOSOME PARTITIONING, PARA_MIND FAMILY"/>
    <property type="match status" value="1"/>
</dbReference>
<protein>
    <submittedName>
        <fullName evidence="2">MinD/ParA family protein</fullName>
    </submittedName>
</protein>
<organism evidence="2 3">
    <name type="scientific">Halosimplex aquaticum</name>
    <dbReference type="NCBI Taxonomy" id="3026162"/>
    <lineage>
        <taxon>Archaea</taxon>
        <taxon>Methanobacteriati</taxon>
        <taxon>Methanobacteriota</taxon>
        <taxon>Stenosarchaea group</taxon>
        <taxon>Halobacteria</taxon>
        <taxon>Halobacteriales</taxon>
        <taxon>Haloarculaceae</taxon>
        <taxon>Halosimplex</taxon>
    </lineage>
</organism>
<proteinExistence type="predicted"/>
<dbReference type="SUPFAM" id="SSF52540">
    <property type="entry name" value="P-loop containing nucleoside triphosphate hydrolases"/>
    <property type="match status" value="1"/>
</dbReference>
<dbReference type="Gene3D" id="3.40.50.300">
    <property type="entry name" value="P-loop containing nucleotide triphosphate hydrolases"/>
    <property type="match status" value="1"/>
</dbReference>
<name>A0ABD5Y9A8_9EURY</name>